<feature type="transmembrane region" description="Helical" evidence="7">
    <location>
        <begin position="28"/>
        <end position="45"/>
    </location>
</feature>
<evidence type="ECO:0000256" key="1">
    <source>
        <dbReference type="ARBA" id="ARBA00004651"/>
    </source>
</evidence>
<keyword evidence="4 7" id="KW-0812">Transmembrane</keyword>
<sequence length="279" mass="30343">MAHLHPDGGARVRTAPHVRTALHGAGRLAYLLALPAILLVLWWVLTAQSTSFYFPPLRTILSAFGKTWFSDRLMDDVLPSVLRLAAGYVGAVVLGVAIGVLIGSNRRIRLLAEPVLEFLRAVPPPVLIPVLMLFTGIGDTMKITVIVAGSLWPVLLNTAEGVRAIDDVLADTARSYGLTGAARLRRLVLPSASPQIVTGMRQALSISIILMVISEMFASSSGLGYTIVQFQRGFAVPEMWSGILLLGLLGFLLSLLFGRFEARVLRWHRGWRQAQKGES</sequence>
<dbReference type="Proteomes" id="UP000295578">
    <property type="component" value="Unassembled WGS sequence"/>
</dbReference>
<keyword evidence="6 7" id="KW-0472">Membrane</keyword>
<dbReference type="Gene3D" id="1.10.3720.10">
    <property type="entry name" value="MetI-like"/>
    <property type="match status" value="1"/>
</dbReference>
<evidence type="ECO:0000256" key="7">
    <source>
        <dbReference type="RuleBase" id="RU363032"/>
    </source>
</evidence>
<evidence type="ECO:0000256" key="6">
    <source>
        <dbReference type="ARBA" id="ARBA00023136"/>
    </source>
</evidence>
<dbReference type="PANTHER" id="PTHR30151">
    <property type="entry name" value="ALKANE SULFONATE ABC TRANSPORTER-RELATED, MEMBRANE SUBUNIT"/>
    <property type="match status" value="1"/>
</dbReference>
<dbReference type="GO" id="GO:0055085">
    <property type="term" value="P:transmembrane transport"/>
    <property type="evidence" value="ECO:0007669"/>
    <property type="project" value="InterPro"/>
</dbReference>
<dbReference type="PANTHER" id="PTHR30151:SF38">
    <property type="entry name" value="ALIPHATIC SULFONATES TRANSPORT PERMEASE PROTEIN SSUC-RELATED"/>
    <property type="match status" value="1"/>
</dbReference>
<dbReference type="SUPFAM" id="SSF161098">
    <property type="entry name" value="MetI-like"/>
    <property type="match status" value="1"/>
</dbReference>
<comment type="subcellular location">
    <subcellularLocation>
        <location evidence="1 7">Cell membrane</location>
        <topology evidence="1 7">Multi-pass membrane protein</topology>
    </subcellularLocation>
</comment>
<dbReference type="CDD" id="cd06261">
    <property type="entry name" value="TM_PBP2"/>
    <property type="match status" value="1"/>
</dbReference>
<dbReference type="InterPro" id="IPR000515">
    <property type="entry name" value="MetI-like"/>
</dbReference>
<feature type="transmembrane region" description="Helical" evidence="7">
    <location>
        <begin position="81"/>
        <end position="102"/>
    </location>
</feature>
<evidence type="ECO:0000313" key="9">
    <source>
        <dbReference type="EMBL" id="TDD80462.1"/>
    </source>
</evidence>
<name>A0A4R5BAL0_9ACTN</name>
<evidence type="ECO:0000313" key="10">
    <source>
        <dbReference type="Proteomes" id="UP000295578"/>
    </source>
</evidence>
<protein>
    <submittedName>
        <fullName evidence="9">ABC transporter permease</fullName>
    </submittedName>
</protein>
<feature type="transmembrane region" description="Helical" evidence="7">
    <location>
        <begin position="203"/>
        <end position="227"/>
    </location>
</feature>
<organism evidence="9 10">
    <name type="scientific">Actinomadura darangshiensis</name>
    <dbReference type="NCBI Taxonomy" id="705336"/>
    <lineage>
        <taxon>Bacteria</taxon>
        <taxon>Bacillati</taxon>
        <taxon>Actinomycetota</taxon>
        <taxon>Actinomycetes</taxon>
        <taxon>Streptosporangiales</taxon>
        <taxon>Thermomonosporaceae</taxon>
        <taxon>Actinomadura</taxon>
    </lineage>
</organism>
<gene>
    <name evidence="9" type="ORF">E1293_20815</name>
</gene>
<dbReference type="PROSITE" id="PS50928">
    <property type="entry name" value="ABC_TM1"/>
    <property type="match status" value="1"/>
</dbReference>
<keyword evidence="3" id="KW-1003">Cell membrane</keyword>
<reference evidence="9 10" key="1">
    <citation type="submission" date="2019-03" db="EMBL/GenBank/DDBJ databases">
        <title>Draft genome sequences of novel Actinobacteria.</title>
        <authorList>
            <person name="Sahin N."/>
            <person name="Ay H."/>
            <person name="Saygin H."/>
        </authorList>
    </citation>
    <scope>NUCLEOTIDE SEQUENCE [LARGE SCALE GENOMIC DNA]</scope>
    <source>
        <strain evidence="9 10">DSM 45941</strain>
    </source>
</reference>
<dbReference type="EMBL" id="SMKY01000092">
    <property type="protein sequence ID" value="TDD80462.1"/>
    <property type="molecule type" value="Genomic_DNA"/>
</dbReference>
<feature type="domain" description="ABC transmembrane type-1" evidence="8">
    <location>
        <begin position="77"/>
        <end position="261"/>
    </location>
</feature>
<dbReference type="AlphaFoldDB" id="A0A4R5BAL0"/>
<keyword evidence="10" id="KW-1185">Reference proteome</keyword>
<evidence type="ECO:0000259" key="8">
    <source>
        <dbReference type="PROSITE" id="PS50928"/>
    </source>
</evidence>
<evidence type="ECO:0000256" key="3">
    <source>
        <dbReference type="ARBA" id="ARBA00022475"/>
    </source>
</evidence>
<feature type="transmembrane region" description="Helical" evidence="7">
    <location>
        <begin position="239"/>
        <end position="258"/>
    </location>
</feature>
<dbReference type="Pfam" id="PF00528">
    <property type="entry name" value="BPD_transp_1"/>
    <property type="match status" value="1"/>
</dbReference>
<dbReference type="InterPro" id="IPR035906">
    <property type="entry name" value="MetI-like_sf"/>
</dbReference>
<evidence type="ECO:0000256" key="5">
    <source>
        <dbReference type="ARBA" id="ARBA00022989"/>
    </source>
</evidence>
<keyword evidence="5 7" id="KW-1133">Transmembrane helix</keyword>
<dbReference type="GO" id="GO:0005886">
    <property type="term" value="C:plasma membrane"/>
    <property type="evidence" value="ECO:0007669"/>
    <property type="project" value="UniProtKB-SubCell"/>
</dbReference>
<keyword evidence="2 7" id="KW-0813">Transport</keyword>
<dbReference type="OrthoDB" id="3173654at2"/>
<evidence type="ECO:0000256" key="2">
    <source>
        <dbReference type="ARBA" id="ARBA00022448"/>
    </source>
</evidence>
<evidence type="ECO:0000256" key="4">
    <source>
        <dbReference type="ARBA" id="ARBA00022692"/>
    </source>
</evidence>
<accession>A0A4R5BAL0</accession>
<comment type="caution">
    <text evidence="9">The sequence shown here is derived from an EMBL/GenBank/DDBJ whole genome shotgun (WGS) entry which is preliminary data.</text>
</comment>
<comment type="similarity">
    <text evidence="7">Belongs to the binding-protein-dependent transport system permease family.</text>
</comment>
<proteinExistence type="inferred from homology"/>